<dbReference type="PANTHER" id="PTHR46609">
    <property type="entry name" value="EXONUCLEASE, PHAGE-TYPE/RECB, C-TERMINAL DOMAIN-CONTAINING PROTEIN"/>
    <property type="match status" value="1"/>
</dbReference>
<dbReference type="InterPro" id="IPR051703">
    <property type="entry name" value="NF-kappa-B_Signaling_Reg"/>
</dbReference>
<dbReference type="InterPro" id="IPR019080">
    <property type="entry name" value="YqaJ_viral_recombinase"/>
</dbReference>
<dbReference type="PANTHER" id="PTHR46609:SF8">
    <property type="entry name" value="YQAJ VIRAL RECOMBINASE DOMAIN-CONTAINING PROTEIN"/>
    <property type="match status" value="1"/>
</dbReference>
<dbReference type="SUPFAM" id="SSF52980">
    <property type="entry name" value="Restriction endonuclease-like"/>
    <property type="match status" value="1"/>
</dbReference>
<dbReference type="OrthoDB" id="6617437at2759"/>
<evidence type="ECO:0000259" key="1">
    <source>
        <dbReference type="Pfam" id="PF09588"/>
    </source>
</evidence>
<evidence type="ECO:0000313" key="3">
    <source>
        <dbReference type="Proteomes" id="UP000478052"/>
    </source>
</evidence>
<dbReference type="InterPro" id="IPR011335">
    <property type="entry name" value="Restrct_endonuc-II-like"/>
</dbReference>
<keyword evidence="3" id="KW-1185">Reference proteome</keyword>
<accession>A0A6G0WRR3</accession>
<feature type="non-terminal residue" evidence="2">
    <location>
        <position position="163"/>
    </location>
</feature>
<name>A0A6G0WRR3_APHCR</name>
<sequence>YGIENEPIVKKCLEIKLGVNIQSCGLFVHRKLTFLAASPDGLIDNDGIVEIKCPASIKDMTPEEAFENKKLNFMSLIDGNLKFKTTHSYYFQVQEQLEISERNYCYFVVWTPTGMVIDKIYKNYDFWKKIMPQLEKFYMESLLPELIDSRFDRGLPLRTGLNL</sequence>
<dbReference type="AlphaFoldDB" id="A0A6G0WRR3"/>
<reference evidence="2 3" key="1">
    <citation type="submission" date="2019-08" db="EMBL/GenBank/DDBJ databases">
        <title>Whole genome of Aphis craccivora.</title>
        <authorList>
            <person name="Voronova N.V."/>
            <person name="Shulinski R.S."/>
            <person name="Bandarenka Y.V."/>
            <person name="Zhorov D.G."/>
            <person name="Warner D."/>
        </authorList>
    </citation>
    <scope>NUCLEOTIDE SEQUENCE [LARGE SCALE GENOMIC DNA]</scope>
    <source>
        <strain evidence="2">180601</strain>
        <tissue evidence="2">Whole Body</tissue>
    </source>
</reference>
<proteinExistence type="predicted"/>
<comment type="caution">
    <text evidence="2">The sequence shown here is derived from an EMBL/GenBank/DDBJ whole genome shotgun (WGS) entry which is preliminary data.</text>
</comment>
<dbReference type="Gene3D" id="3.90.320.10">
    <property type="match status" value="1"/>
</dbReference>
<evidence type="ECO:0000313" key="2">
    <source>
        <dbReference type="EMBL" id="KAF0730136.1"/>
    </source>
</evidence>
<feature type="non-terminal residue" evidence="2">
    <location>
        <position position="1"/>
    </location>
</feature>
<protein>
    <submittedName>
        <fullName evidence="2">YqaJ domain-containing protein</fullName>
    </submittedName>
</protein>
<dbReference type="CDD" id="cd22343">
    <property type="entry name" value="PDDEXK_lambda_exonuclease-like"/>
    <property type="match status" value="1"/>
</dbReference>
<feature type="domain" description="YqaJ viral recombinase" evidence="1">
    <location>
        <begin position="1"/>
        <end position="102"/>
    </location>
</feature>
<dbReference type="EMBL" id="VUJU01008482">
    <property type="protein sequence ID" value="KAF0730136.1"/>
    <property type="molecule type" value="Genomic_DNA"/>
</dbReference>
<dbReference type="Pfam" id="PF09588">
    <property type="entry name" value="YqaJ"/>
    <property type="match status" value="1"/>
</dbReference>
<gene>
    <name evidence="2" type="ORF">FWK35_00028916</name>
</gene>
<dbReference type="InterPro" id="IPR011604">
    <property type="entry name" value="PDDEXK-like_dom_sf"/>
</dbReference>
<dbReference type="Proteomes" id="UP000478052">
    <property type="component" value="Unassembled WGS sequence"/>
</dbReference>
<organism evidence="2 3">
    <name type="scientific">Aphis craccivora</name>
    <name type="common">Cowpea aphid</name>
    <dbReference type="NCBI Taxonomy" id="307492"/>
    <lineage>
        <taxon>Eukaryota</taxon>
        <taxon>Metazoa</taxon>
        <taxon>Ecdysozoa</taxon>
        <taxon>Arthropoda</taxon>
        <taxon>Hexapoda</taxon>
        <taxon>Insecta</taxon>
        <taxon>Pterygota</taxon>
        <taxon>Neoptera</taxon>
        <taxon>Paraneoptera</taxon>
        <taxon>Hemiptera</taxon>
        <taxon>Sternorrhyncha</taxon>
        <taxon>Aphidomorpha</taxon>
        <taxon>Aphidoidea</taxon>
        <taxon>Aphididae</taxon>
        <taxon>Aphidini</taxon>
        <taxon>Aphis</taxon>
        <taxon>Aphis</taxon>
    </lineage>
</organism>
<dbReference type="GO" id="GO:0006281">
    <property type="term" value="P:DNA repair"/>
    <property type="evidence" value="ECO:0007669"/>
    <property type="project" value="UniProtKB-ARBA"/>
</dbReference>